<dbReference type="Proteomes" id="UP000318380">
    <property type="component" value="Unassembled WGS sequence"/>
</dbReference>
<evidence type="ECO:0000313" key="1">
    <source>
        <dbReference type="EMBL" id="TWD79124.1"/>
    </source>
</evidence>
<evidence type="ECO:0000313" key="2">
    <source>
        <dbReference type="Proteomes" id="UP000318380"/>
    </source>
</evidence>
<keyword evidence="2" id="KW-1185">Reference proteome</keyword>
<proteinExistence type="predicted"/>
<comment type="caution">
    <text evidence="1">The sequence shown here is derived from an EMBL/GenBank/DDBJ whole genome shotgun (WGS) entry which is preliminary data.</text>
</comment>
<gene>
    <name evidence="1" type="ORF">FB561_0179</name>
</gene>
<organism evidence="1 2">
    <name type="scientific">Kribbella amoyensis</name>
    <dbReference type="NCBI Taxonomy" id="996641"/>
    <lineage>
        <taxon>Bacteria</taxon>
        <taxon>Bacillati</taxon>
        <taxon>Actinomycetota</taxon>
        <taxon>Actinomycetes</taxon>
        <taxon>Propionibacteriales</taxon>
        <taxon>Kribbellaceae</taxon>
        <taxon>Kribbella</taxon>
    </lineage>
</organism>
<name>A0A561BJR6_9ACTN</name>
<sequence>MYGCRSVRDGALRLVDAEAGQKCAKTERAVKWNGDSRRTFVVRRSAYNGATDLSAGPATLMSVMPPRIAEGTWLLTARIPATYSDPGAKITCTAQGAMGSYGYAGTFEDTDSLTVTPGADNVLELQTIAMTTRDFDTDELVPITVRCSGTAPPDGNAMIGEYQIALVPVPSPELTE</sequence>
<dbReference type="AlphaFoldDB" id="A0A561BJR6"/>
<protein>
    <submittedName>
        <fullName evidence="1">Uncharacterized protein</fullName>
    </submittedName>
</protein>
<reference evidence="1 2" key="1">
    <citation type="submission" date="2019-06" db="EMBL/GenBank/DDBJ databases">
        <title>Sequencing the genomes of 1000 actinobacteria strains.</title>
        <authorList>
            <person name="Klenk H.-P."/>
        </authorList>
    </citation>
    <scope>NUCLEOTIDE SEQUENCE [LARGE SCALE GENOMIC DNA]</scope>
    <source>
        <strain evidence="1 2">DSM 24683</strain>
    </source>
</reference>
<accession>A0A561BJR6</accession>
<dbReference type="EMBL" id="VIVK01000001">
    <property type="protein sequence ID" value="TWD79124.1"/>
    <property type="molecule type" value="Genomic_DNA"/>
</dbReference>